<dbReference type="RefSeq" id="WP_142504275.1">
    <property type="nucleotide sequence ID" value="NZ_FXTI01000001.1"/>
</dbReference>
<evidence type="ECO:0000256" key="6">
    <source>
        <dbReference type="RuleBase" id="RU000553"/>
    </source>
</evidence>
<dbReference type="EMBL" id="FXTI01000001">
    <property type="protein sequence ID" value="SMO43527.1"/>
    <property type="molecule type" value="Genomic_DNA"/>
</dbReference>
<evidence type="ECO:0000313" key="11">
    <source>
        <dbReference type="Proteomes" id="UP000315636"/>
    </source>
</evidence>
<dbReference type="PANTHER" id="PTHR47268">
    <property type="entry name" value="ACYLPHOSPHATASE"/>
    <property type="match status" value="1"/>
</dbReference>
<dbReference type="SUPFAM" id="SSF54975">
    <property type="entry name" value="Acylphosphatase/BLUF domain-like"/>
    <property type="match status" value="1"/>
</dbReference>
<feature type="active site" evidence="5">
    <location>
        <position position="18"/>
    </location>
</feature>
<proteinExistence type="inferred from homology"/>
<evidence type="ECO:0000256" key="8">
    <source>
        <dbReference type="SAM" id="MobiDB-lite"/>
    </source>
</evidence>
<dbReference type="PROSITE" id="PS00150">
    <property type="entry name" value="ACYLPHOSPHATASE_1"/>
    <property type="match status" value="1"/>
</dbReference>
<evidence type="ECO:0000256" key="4">
    <source>
        <dbReference type="ARBA" id="ARBA00047645"/>
    </source>
</evidence>
<dbReference type="InterPro" id="IPR001792">
    <property type="entry name" value="Acylphosphatase-like_dom"/>
</dbReference>
<feature type="active site" evidence="5">
    <location>
        <position position="36"/>
    </location>
</feature>
<dbReference type="Pfam" id="PF00708">
    <property type="entry name" value="Acylphosphatase"/>
    <property type="match status" value="1"/>
</dbReference>
<sequence length="90" mass="10420">MLRQHMIVYGHVQGVGFRQYTKQTALRHSVQGWVRNRPDGTVEIDAQGTEEKMKQFVKSIQLGSPASQVERIEVSTRKPEENSRSFTIRY</sequence>
<reference evidence="10 11" key="1">
    <citation type="submission" date="2017-05" db="EMBL/GenBank/DDBJ databases">
        <authorList>
            <person name="Varghese N."/>
            <person name="Submissions S."/>
        </authorList>
    </citation>
    <scope>NUCLEOTIDE SEQUENCE [LARGE SCALE GENOMIC DNA]</scope>
    <source>
        <strain evidence="10 11">DSM 45474</strain>
    </source>
</reference>
<dbReference type="AlphaFoldDB" id="A0A521B8X0"/>
<evidence type="ECO:0000256" key="2">
    <source>
        <dbReference type="ARBA" id="ARBA00012150"/>
    </source>
</evidence>
<protein>
    <recommendedName>
        <fullName evidence="3 5">Acylphosphatase</fullName>
        <ecNumber evidence="2 5">3.6.1.7</ecNumber>
    </recommendedName>
</protein>
<evidence type="ECO:0000313" key="10">
    <source>
        <dbReference type="EMBL" id="SMO43527.1"/>
    </source>
</evidence>
<dbReference type="PROSITE" id="PS51160">
    <property type="entry name" value="ACYLPHOSPHATASE_3"/>
    <property type="match status" value="1"/>
</dbReference>
<dbReference type="InterPro" id="IPR017968">
    <property type="entry name" value="Acylphosphatase_CS"/>
</dbReference>
<dbReference type="EC" id="3.6.1.7" evidence="2 5"/>
<evidence type="ECO:0000256" key="1">
    <source>
        <dbReference type="ARBA" id="ARBA00005614"/>
    </source>
</evidence>
<name>A0A521B8X0_9BACL</name>
<dbReference type="GO" id="GO:0003998">
    <property type="term" value="F:acylphosphatase activity"/>
    <property type="evidence" value="ECO:0007669"/>
    <property type="project" value="UniProtKB-EC"/>
</dbReference>
<feature type="domain" description="Acylphosphatase-like" evidence="9">
    <location>
        <begin position="3"/>
        <end position="90"/>
    </location>
</feature>
<dbReference type="InterPro" id="IPR020456">
    <property type="entry name" value="Acylphosphatase"/>
</dbReference>
<accession>A0A521B8X0</accession>
<dbReference type="Gene3D" id="3.30.70.100">
    <property type="match status" value="1"/>
</dbReference>
<feature type="compositionally biased region" description="Basic and acidic residues" evidence="8">
    <location>
        <begin position="70"/>
        <end position="83"/>
    </location>
</feature>
<feature type="region of interest" description="Disordered" evidence="8">
    <location>
        <begin position="70"/>
        <end position="90"/>
    </location>
</feature>
<organism evidence="10 11">
    <name type="scientific">Melghirimyces algeriensis</name>
    <dbReference type="NCBI Taxonomy" id="910412"/>
    <lineage>
        <taxon>Bacteria</taxon>
        <taxon>Bacillati</taxon>
        <taxon>Bacillota</taxon>
        <taxon>Bacilli</taxon>
        <taxon>Bacillales</taxon>
        <taxon>Thermoactinomycetaceae</taxon>
        <taxon>Melghirimyces</taxon>
    </lineage>
</organism>
<evidence type="ECO:0000256" key="5">
    <source>
        <dbReference type="PROSITE-ProRule" id="PRU00520"/>
    </source>
</evidence>
<keyword evidence="11" id="KW-1185">Reference proteome</keyword>
<dbReference type="Proteomes" id="UP000315636">
    <property type="component" value="Unassembled WGS sequence"/>
</dbReference>
<evidence type="ECO:0000256" key="7">
    <source>
        <dbReference type="RuleBase" id="RU004168"/>
    </source>
</evidence>
<dbReference type="PANTHER" id="PTHR47268:SF4">
    <property type="entry name" value="ACYLPHOSPHATASE"/>
    <property type="match status" value="1"/>
</dbReference>
<comment type="catalytic activity">
    <reaction evidence="4 5 6">
        <text>an acyl phosphate + H2O = a carboxylate + phosphate + H(+)</text>
        <dbReference type="Rhea" id="RHEA:14965"/>
        <dbReference type="ChEBI" id="CHEBI:15377"/>
        <dbReference type="ChEBI" id="CHEBI:15378"/>
        <dbReference type="ChEBI" id="CHEBI:29067"/>
        <dbReference type="ChEBI" id="CHEBI:43474"/>
        <dbReference type="ChEBI" id="CHEBI:59918"/>
        <dbReference type="EC" id="3.6.1.7"/>
    </reaction>
</comment>
<gene>
    <name evidence="10" type="ORF">SAMN06264849_101625</name>
</gene>
<comment type="similarity">
    <text evidence="1 7">Belongs to the acylphosphatase family.</text>
</comment>
<keyword evidence="5 6" id="KW-0378">Hydrolase</keyword>
<evidence type="ECO:0000259" key="9">
    <source>
        <dbReference type="PROSITE" id="PS51160"/>
    </source>
</evidence>
<dbReference type="InterPro" id="IPR036046">
    <property type="entry name" value="Acylphosphatase-like_dom_sf"/>
</dbReference>
<evidence type="ECO:0000256" key="3">
    <source>
        <dbReference type="ARBA" id="ARBA00015991"/>
    </source>
</evidence>
<dbReference type="OrthoDB" id="9808093at2"/>
<dbReference type="PROSITE" id="PS00151">
    <property type="entry name" value="ACYLPHOSPHATASE_2"/>
    <property type="match status" value="1"/>
</dbReference>